<dbReference type="Gene3D" id="3.20.20.150">
    <property type="entry name" value="Divalent-metal-dependent TIM barrel enzymes"/>
    <property type="match status" value="1"/>
</dbReference>
<dbReference type="Proteomes" id="UP000235015">
    <property type="component" value="Unassembled WGS sequence"/>
</dbReference>
<dbReference type="STRING" id="1111735.GCA_000428045_02982"/>
<reference evidence="1 2" key="1">
    <citation type="submission" date="2017-11" db="EMBL/GenBank/DDBJ databases">
        <title>Genome-resolved metagenomics identifies genetic mobility, metabolic interactions, and unexpected diversity in perchlorate-reducing communities.</title>
        <authorList>
            <person name="Barnum T.P."/>
            <person name="Figueroa I.A."/>
            <person name="Carlstrom C.I."/>
            <person name="Lucas L.N."/>
            <person name="Engelbrektson A.L."/>
            <person name="Coates J.D."/>
        </authorList>
    </citation>
    <scope>NUCLEOTIDE SEQUENCE [LARGE SCALE GENOMIC DNA]</scope>
    <source>
        <strain evidence="1">BM301</strain>
    </source>
</reference>
<dbReference type="InterPro" id="IPR036237">
    <property type="entry name" value="Xyl_isomerase-like_sf"/>
</dbReference>
<proteinExistence type="predicted"/>
<gene>
    <name evidence="1" type="ORF">C0630_19860</name>
</gene>
<comment type="caution">
    <text evidence="1">The sequence shown here is derived from an EMBL/GenBank/DDBJ whole genome shotgun (WGS) entry which is preliminary data.</text>
</comment>
<protein>
    <recommendedName>
        <fullName evidence="3">DUF692 domain-containing protein</fullName>
    </recommendedName>
</protein>
<dbReference type="InterPro" id="IPR007801">
    <property type="entry name" value="MbnB/TglH/ChrH"/>
</dbReference>
<dbReference type="PANTHER" id="PTHR42194:SF1">
    <property type="entry name" value="UPF0276 PROTEIN HI_1600"/>
    <property type="match status" value="1"/>
</dbReference>
<name>A0A2N6CRH4_9GAMM</name>
<accession>A0A2N6CRH4</accession>
<dbReference type="AlphaFoldDB" id="A0A2N6CRH4"/>
<dbReference type="RefSeq" id="WP_273441096.1">
    <property type="nucleotide sequence ID" value="NZ_PKUN01000031.1"/>
</dbReference>
<dbReference type="NCBIfam" id="NF003818">
    <property type="entry name" value="PRK05409.1"/>
    <property type="match status" value="1"/>
</dbReference>
<evidence type="ECO:0008006" key="3">
    <source>
        <dbReference type="Google" id="ProtNLM"/>
    </source>
</evidence>
<sequence>MNTRNNHITLPYLGYGLRLRTEYLETILRDQPELDCIEVISDNYLGADESTLRQLDALRARYPLMLHGLSLSIGSPWPLDQSYLEELKKLADRVEPAWISDHLCWKGADDEQGQLLPLPYTEETLEHVVSRIDQVQSFLGRQILLENVPLDQEDHQAIPEAEFIREVAERSDSLVLIDIGNLLTSSLNQEFNPSDYISQLPRDRVQQVHLPDISFQPATDDACDTPPHIIDPIWQLHTEMLDRFDRVTTIIEREDTIPTLQGMLCDIKKVRKAVDRHLEKD</sequence>
<dbReference type="EMBL" id="PKUN01000031">
    <property type="protein sequence ID" value="PLX59670.1"/>
    <property type="molecule type" value="Genomic_DNA"/>
</dbReference>
<dbReference type="SUPFAM" id="SSF51658">
    <property type="entry name" value="Xylose isomerase-like"/>
    <property type="match status" value="1"/>
</dbReference>
<evidence type="ECO:0000313" key="1">
    <source>
        <dbReference type="EMBL" id="PLX59670.1"/>
    </source>
</evidence>
<dbReference type="PANTHER" id="PTHR42194">
    <property type="entry name" value="UPF0276 PROTEIN HI_1600"/>
    <property type="match status" value="1"/>
</dbReference>
<dbReference type="Pfam" id="PF05114">
    <property type="entry name" value="MbnB_TglH_ChrH"/>
    <property type="match status" value="1"/>
</dbReference>
<evidence type="ECO:0000313" key="2">
    <source>
        <dbReference type="Proteomes" id="UP000235015"/>
    </source>
</evidence>
<organism evidence="1 2">
    <name type="scientific">Sedimenticola selenatireducens</name>
    <dbReference type="NCBI Taxonomy" id="191960"/>
    <lineage>
        <taxon>Bacteria</taxon>
        <taxon>Pseudomonadati</taxon>
        <taxon>Pseudomonadota</taxon>
        <taxon>Gammaproteobacteria</taxon>
        <taxon>Chromatiales</taxon>
        <taxon>Sedimenticolaceae</taxon>
        <taxon>Sedimenticola</taxon>
    </lineage>
</organism>